<evidence type="ECO:0000313" key="1">
    <source>
        <dbReference type="EMBL" id="ERI85901.1"/>
    </source>
</evidence>
<dbReference type="AlphaFoldDB" id="U2E0X0"/>
<dbReference type="Proteomes" id="UP000016496">
    <property type="component" value="Unassembled WGS sequence"/>
</dbReference>
<name>U2E0X0_9BACE</name>
<organism evidence="1 2">
    <name type="scientific">Bacteroides pyogenes F0041</name>
    <dbReference type="NCBI Taxonomy" id="1321819"/>
    <lineage>
        <taxon>Bacteria</taxon>
        <taxon>Pseudomonadati</taxon>
        <taxon>Bacteroidota</taxon>
        <taxon>Bacteroidia</taxon>
        <taxon>Bacteroidales</taxon>
        <taxon>Bacteroidaceae</taxon>
        <taxon>Bacteroides</taxon>
    </lineage>
</organism>
<reference evidence="1 2" key="1">
    <citation type="submission" date="2013-08" db="EMBL/GenBank/DDBJ databases">
        <authorList>
            <person name="Weinstock G."/>
            <person name="Sodergren E."/>
            <person name="Wylie T."/>
            <person name="Fulton L."/>
            <person name="Fulton R."/>
            <person name="Fronick C."/>
            <person name="O'Laughlin M."/>
            <person name="Godfrey J."/>
            <person name="Miner T."/>
            <person name="Herter B."/>
            <person name="Appelbaum E."/>
            <person name="Cordes M."/>
            <person name="Lek S."/>
            <person name="Wollam A."/>
            <person name="Pepin K.H."/>
            <person name="Palsikar V.B."/>
            <person name="Mitreva M."/>
            <person name="Wilson R.K."/>
        </authorList>
    </citation>
    <scope>NUCLEOTIDE SEQUENCE [LARGE SCALE GENOMIC DNA]</scope>
    <source>
        <strain evidence="1 2">F0041</strain>
    </source>
</reference>
<evidence type="ECO:0000313" key="2">
    <source>
        <dbReference type="Proteomes" id="UP000016496"/>
    </source>
</evidence>
<accession>U2E0X0</accession>
<dbReference type="EMBL" id="AWSV01000068">
    <property type="protein sequence ID" value="ERI85901.1"/>
    <property type="molecule type" value="Genomic_DNA"/>
</dbReference>
<protein>
    <submittedName>
        <fullName evidence="1">Uncharacterized protein</fullName>
    </submittedName>
</protein>
<comment type="caution">
    <text evidence="1">The sequence shown here is derived from an EMBL/GenBank/DDBJ whole genome shotgun (WGS) entry which is preliminary data.</text>
</comment>
<sequence>MHAKIAILLQTMFFPHRFSWLPGGDAGYPHTGCLWMQTTVTRLPGGDAGYPRAGCLWMQDTVSRANGGDAGYPRTGCL</sequence>
<gene>
    <name evidence="1" type="ORF">HMPREF1981_01256</name>
</gene>
<dbReference type="HOGENOM" id="CLU_2614705_0_0_10"/>
<proteinExistence type="predicted"/>
<dbReference type="PATRIC" id="fig|1321819.3.peg.1148"/>